<keyword evidence="1" id="KW-0732">Signal</keyword>
<gene>
    <name evidence="2" type="ORF">OPS25_11520</name>
</gene>
<dbReference type="EMBL" id="JAPFRD010000011">
    <property type="protein sequence ID" value="MCW8109126.1"/>
    <property type="molecule type" value="Genomic_DNA"/>
</dbReference>
<evidence type="ECO:0000256" key="1">
    <source>
        <dbReference type="SAM" id="SignalP"/>
    </source>
</evidence>
<dbReference type="RefSeq" id="WP_265617874.1">
    <property type="nucleotide sequence ID" value="NZ_JAPFRD010000011.1"/>
</dbReference>
<name>A0ABT3PAM7_9ALTE</name>
<protein>
    <recommendedName>
        <fullName evidence="4">TIGR02285 family protein</fullName>
    </recommendedName>
</protein>
<accession>A0ABT3PAM7</accession>
<reference evidence="2" key="1">
    <citation type="submission" date="2022-11" db="EMBL/GenBank/DDBJ databases">
        <title>Alteromonas sp. nov., isolated from sea water of the Qingdao.</title>
        <authorList>
            <person name="Wang Q."/>
        </authorList>
    </citation>
    <scope>NUCLEOTIDE SEQUENCE</scope>
    <source>
        <strain evidence="2">ASW11-7</strain>
    </source>
</reference>
<feature type="signal peptide" evidence="1">
    <location>
        <begin position="1"/>
        <end position="19"/>
    </location>
</feature>
<dbReference type="SUPFAM" id="SSF53850">
    <property type="entry name" value="Periplasmic binding protein-like II"/>
    <property type="match status" value="1"/>
</dbReference>
<evidence type="ECO:0000313" key="3">
    <source>
        <dbReference type="Proteomes" id="UP001142810"/>
    </source>
</evidence>
<proteinExistence type="predicted"/>
<evidence type="ECO:0008006" key="4">
    <source>
        <dbReference type="Google" id="ProtNLM"/>
    </source>
</evidence>
<evidence type="ECO:0000313" key="2">
    <source>
        <dbReference type="EMBL" id="MCW8109126.1"/>
    </source>
</evidence>
<sequence length="297" mass="34235">MKTQILLAVLMSFCVKSFAATETTPVRIYYGMESFLKDVANPADQDALPTTYRLLLPKINVPMEFVYAPFKRSLRHLLENEPACHFYALENGERKTQHLFSLPITFLPSPRVYTRTPVEEKMLNNKGEIISLTETVQMQPARVILLTESISYGDELDTFIKQIPARNIVWRASGDRHNKVSEMFFKHRTQMALIYPQEAHQYLETQPGNDRKYYSYGIEGVPAIVGGKMMCNKFPQNEAFLEEFNQGILGLYDDEEYIATQQRHTPDALRDLLHEAITRAKSSYRETIEPELSININ</sequence>
<comment type="caution">
    <text evidence="2">The sequence shown here is derived from an EMBL/GenBank/DDBJ whole genome shotgun (WGS) entry which is preliminary data.</text>
</comment>
<feature type="chain" id="PRO_5046901205" description="TIGR02285 family protein" evidence="1">
    <location>
        <begin position="20"/>
        <end position="297"/>
    </location>
</feature>
<keyword evidence="3" id="KW-1185">Reference proteome</keyword>
<organism evidence="2 3">
    <name type="scientific">Alteromonas aquimaris</name>
    <dbReference type="NCBI Taxonomy" id="2998417"/>
    <lineage>
        <taxon>Bacteria</taxon>
        <taxon>Pseudomonadati</taxon>
        <taxon>Pseudomonadota</taxon>
        <taxon>Gammaproteobacteria</taxon>
        <taxon>Alteromonadales</taxon>
        <taxon>Alteromonadaceae</taxon>
        <taxon>Alteromonas/Salinimonas group</taxon>
        <taxon>Alteromonas</taxon>
    </lineage>
</organism>
<dbReference type="Proteomes" id="UP001142810">
    <property type="component" value="Unassembled WGS sequence"/>
</dbReference>